<evidence type="ECO:0000256" key="9">
    <source>
        <dbReference type="ARBA" id="ARBA00093223"/>
    </source>
</evidence>
<dbReference type="Gene3D" id="3.40.50.1820">
    <property type="entry name" value="alpha/beta hydrolase"/>
    <property type="match status" value="1"/>
</dbReference>
<dbReference type="AlphaFoldDB" id="A0A8S4EZV1"/>
<keyword evidence="6" id="KW-0325">Glycoprotein</keyword>
<comment type="function">
    <text evidence="10">Catalyzes the cleavage of thioester bonds from S-palmitoyl-CoA or S-palmitoyl-N-acetylcysteamine (unbranched structures) but does not have activity against palmitoylcysteine or palmitoylated proteins, branched structures or bulky head groups. Conversely, hydrolyzes both long and short chain fatty acyl-CoA substrate.</text>
</comment>
<dbReference type="GO" id="GO:0016790">
    <property type="term" value="F:thiolester hydrolase activity"/>
    <property type="evidence" value="ECO:0007669"/>
    <property type="project" value="TreeGrafter"/>
</dbReference>
<evidence type="ECO:0000256" key="7">
    <source>
        <dbReference type="ARBA" id="ARBA00023228"/>
    </source>
</evidence>
<dbReference type="FunFam" id="3.40.50.1820:FF:000037">
    <property type="entry name" value="Lysosomal thioesterase PPT2 homolog"/>
    <property type="match status" value="1"/>
</dbReference>
<comment type="subcellular location">
    <subcellularLocation>
        <location evidence="1">Lysosome</location>
    </subcellularLocation>
</comment>
<evidence type="ECO:0000313" key="12">
    <source>
        <dbReference type="Proteomes" id="UP000653454"/>
    </source>
</evidence>
<evidence type="ECO:0000256" key="6">
    <source>
        <dbReference type="ARBA" id="ARBA00023180"/>
    </source>
</evidence>
<keyword evidence="12" id="KW-1185">Reference proteome</keyword>
<keyword evidence="4" id="KW-0378">Hydrolase</keyword>
<dbReference type="InterPro" id="IPR029058">
    <property type="entry name" value="AB_hydrolase_fold"/>
</dbReference>
<comment type="similarity">
    <text evidence="2">Belongs to the palmitoyl-protein thioesterase family.</text>
</comment>
<sequence>MAVKFTVLAFYLLFIRFSMTYKPVVLMHGIMTGSASMELISHRIQEKHPGTIIYNVNRFESWSSLETMWHQVMEIGQDIANISAAHPEGINVIGYSQGGLVARGVIQTFPNLTVDTFISLSSPQAGQYGAGFLHLVFPSLVKDTVYELFYSKVGQHTSVGNYWNDPFHQKLYEAYSVFLPYLNNHMTSAKSDDFKSNFLKLKRLVLIGGPDDNVITPWQSSQFGYYNTNETVIELYNQDIYLEDRIGLQTLDKTGRLHLVTVPGVNHFNWHMNVTVVDNNLLPYLD</sequence>
<evidence type="ECO:0000256" key="3">
    <source>
        <dbReference type="ARBA" id="ARBA00022729"/>
    </source>
</evidence>
<gene>
    <name evidence="11" type="ORF">PLXY2_LOCUS7345</name>
</gene>
<dbReference type="PRINTS" id="PR00414">
    <property type="entry name" value="PPTHIESTRASE"/>
</dbReference>
<dbReference type="OrthoDB" id="155976at2759"/>
<evidence type="ECO:0000256" key="5">
    <source>
        <dbReference type="ARBA" id="ARBA00023157"/>
    </source>
</evidence>
<dbReference type="Proteomes" id="UP000653454">
    <property type="component" value="Unassembled WGS sequence"/>
</dbReference>
<name>A0A8S4EZV1_PLUXY</name>
<keyword evidence="7" id="KW-0458">Lysosome</keyword>
<reference evidence="11" key="1">
    <citation type="submission" date="2020-11" db="EMBL/GenBank/DDBJ databases">
        <authorList>
            <person name="Whiteford S."/>
        </authorList>
    </citation>
    <scope>NUCLEOTIDE SEQUENCE</scope>
</reference>
<keyword evidence="3" id="KW-0732">Signal</keyword>
<dbReference type="Pfam" id="PF02089">
    <property type="entry name" value="Palm_thioest"/>
    <property type="match status" value="1"/>
</dbReference>
<organism evidence="11 12">
    <name type="scientific">Plutella xylostella</name>
    <name type="common">Diamondback moth</name>
    <name type="synonym">Plutella maculipennis</name>
    <dbReference type="NCBI Taxonomy" id="51655"/>
    <lineage>
        <taxon>Eukaryota</taxon>
        <taxon>Metazoa</taxon>
        <taxon>Ecdysozoa</taxon>
        <taxon>Arthropoda</taxon>
        <taxon>Hexapoda</taxon>
        <taxon>Insecta</taxon>
        <taxon>Pterygota</taxon>
        <taxon>Neoptera</taxon>
        <taxon>Endopterygota</taxon>
        <taxon>Lepidoptera</taxon>
        <taxon>Glossata</taxon>
        <taxon>Ditrysia</taxon>
        <taxon>Yponomeutoidea</taxon>
        <taxon>Plutellidae</taxon>
        <taxon>Plutella</taxon>
    </lineage>
</organism>
<comment type="caution">
    <text evidence="11">The sequence shown here is derived from an EMBL/GenBank/DDBJ whole genome shotgun (WGS) entry which is preliminary data.</text>
</comment>
<evidence type="ECO:0000256" key="2">
    <source>
        <dbReference type="ARBA" id="ARBA00010758"/>
    </source>
</evidence>
<accession>A0A8S4EZV1</accession>
<dbReference type="GO" id="GO:0005764">
    <property type="term" value="C:lysosome"/>
    <property type="evidence" value="ECO:0007669"/>
    <property type="project" value="UniProtKB-SubCell"/>
</dbReference>
<evidence type="ECO:0000256" key="8">
    <source>
        <dbReference type="ARBA" id="ARBA00038848"/>
    </source>
</evidence>
<dbReference type="InterPro" id="IPR002472">
    <property type="entry name" value="Palm_thioest"/>
</dbReference>
<dbReference type="PANTHER" id="PTHR11247:SF27">
    <property type="entry name" value="LYSOSOMAL THIOESTERASE PPT2"/>
    <property type="match status" value="1"/>
</dbReference>
<evidence type="ECO:0000256" key="1">
    <source>
        <dbReference type="ARBA" id="ARBA00004371"/>
    </source>
</evidence>
<evidence type="ECO:0000256" key="10">
    <source>
        <dbReference type="ARBA" id="ARBA00093353"/>
    </source>
</evidence>
<dbReference type="PANTHER" id="PTHR11247">
    <property type="entry name" value="PALMITOYL-PROTEIN THIOESTERASE/DOLICHYLDIPHOSPHATASE 1"/>
    <property type="match status" value="1"/>
</dbReference>
<comment type="catalytic activity">
    <reaction evidence="9">
        <text>S-hexadecanoyl-N-acetylcysteamine + H2O = N-acetylcysteamine + hexadecanoate + H(+)</text>
        <dbReference type="Rhea" id="RHEA:84099"/>
        <dbReference type="ChEBI" id="CHEBI:7896"/>
        <dbReference type="ChEBI" id="CHEBI:15377"/>
        <dbReference type="ChEBI" id="CHEBI:15378"/>
        <dbReference type="ChEBI" id="CHEBI:74410"/>
        <dbReference type="ChEBI" id="CHEBI:233601"/>
    </reaction>
</comment>
<evidence type="ECO:0000313" key="11">
    <source>
        <dbReference type="EMBL" id="CAG9121542.1"/>
    </source>
</evidence>
<proteinExistence type="inferred from homology"/>
<dbReference type="EMBL" id="CAJHNJ030000025">
    <property type="protein sequence ID" value="CAG9121542.1"/>
    <property type="molecule type" value="Genomic_DNA"/>
</dbReference>
<protein>
    <recommendedName>
        <fullName evidence="8">palmitoyl-CoA hydrolase</fullName>
        <ecNumber evidence="8">3.1.2.2</ecNumber>
    </recommendedName>
</protein>
<keyword evidence="5" id="KW-1015">Disulfide bond</keyword>
<evidence type="ECO:0000256" key="4">
    <source>
        <dbReference type="ARBA" id="ARBA00022801"/>
    </source>
</evidence>
<dbReference type="GO" id="GO:0098599">
    <property type="term" value="F:palmitoyl hydrolase activity"/>
    <property type="evidence" value="ECO:0007669"/>
    <property type="project" value="InterPro"/>
</dbReference>
<dbReference type="SUPFAM" id="SSF53474">
    <property type="entry name" value="alpha/beta-Hydrolases"/>
    <property type="match status" value="1"/>
</dbReference>
<dbReference type="EC" id="3.1.2.2" evidence="8"/>